<dbReference type="Gene3D" id="1.10.3680.10">
    <property type="entry name" value="TerB-like"/>
    <property type="match status" value="1"/>
</dbReference>
<feature type="domain" description="TerB-C" evidence="4">
    <location>
        <begin position="600"/>
        <end position="770"/>
    </location>
</feature>
<reference evidence="6 7" key="1">
    <citation type="journal article" date="2014" name="Genome Announc.">
        <title>Draft Genome Sequence of the Haloacid-Degrading Burkholderia caribensis Strain MBA4.</title>
        <authorList>
            <person name="Pan Y."/>
            <person name="Kong K.F."/>
            <person name="Tsang J.S."/>
        </authorList>
    </citation>
    <scope>NUCLEOTIDE SEQUENCE [LARGE SCALE GENOMIC DNA]</scope>
    <source>
        <strain evidence="6 7">852011</strain>
    </source>
</reference>
<evidence type="ECO:0000259" key="4">
    <source>
        <dbReference type="Pfam" id="PF15615"/>
    </source>
</evidence>
<protein>
    <submittedName>
        <fullName evidence="6">Tellurite resistance protein TerB</fullName>
    </submittedName>
    <submittedName>
        <fullName evidence="5">TerB N-terminal domain-containing protein</fullName>
    </submittedName>
</protein>
<dbReference type="EMBL" id="JAYLVJ010000049">
    <property type="protein sequence ID" value="MEO1758186.1"/>
    <property type="molecule type" value="Genomic_DNA"/>
</dbReference>
<evidence type="ECO:0000313" key="6">
    <source>
        <dbReference type="EMBL" id="QLB61179.1"/>
    </source>
</evidence>
<dbReference type="InterPro" id="IPR028932">
    <property type="entry name" value="TerB-C"/>
</dbReference>
<dbReference type="EMBL" id="CP015958">
    <property type="protein sequence ID" value="QLB61179.1"/>
    <property type="molecule type" value="Genomic_DNA"/>
</dbReference>
<dbReference type="Proteomes" id="UP001462961">
    <property type="component" value="Unassembled WGS sequence"/>
</dbReference>
<evidence type="ECO:0000313" key="8">
    <source>
        <dbReference type="Proteomes" id="UP001462961"/>
    </source>
</evidence>
<evidence type="ECO:0000259" key="2">
    <source>
        <dbReference type="Pfam" id="PF05099"/>
    </source>
</evidence>
<dbReference type="Pfam" id="PF13208">
    <property type="entry name" value="TerB_N"/>
    <property type="match status" value="1"/>
</dbReference>
<dbReference type="RefSeq" id="WP_107203064.1">
    <property type="nucleotide sequence ID" value="NZ_CP015958.1"/>
</dbReference>
<evidence type="ECO:0000313" key="7">
    <source>
        <dbReference type="Proteomes" id="UP000509548"/>
    </source>
</evidence>
<feature type="domain" description="Co-chaperone DjlA N-terminal" evidence="2">
    <location>
        <begin position="460"/>
        <end position="565"/>
    </location>
</feature>
<dbReference type="InterPro" id="IPR029024">
    <property type="entry name" value="TerB-like"/>
</dbReference>
<proteinExistence type="predicted"/>
<keyword evidence="8" id="KW-1185">Reference proteome</keyword>
<reference evidence="6" key="2">
    <citation type="submission" date="2016-06" db="EMBL/GenBank/DDBJ databases">
        <authorList>
            <person name="Huang P."/>
            <person name="Jiang X."/>
            <person name="Liu X."/>
        </authorList>
    </citation>
    <scope>NUCLEOTIDE SEQUENCE</scope>
    <source>
        <strain evidence="6">852011</strain>
    </source>
</reference>
<feature type="domain" description="TerB N-terminal" evidence="3">
    <location>
        <begin position="48"/>
        <end position="253"/>
    </location>
</feature>
<feature type="region of interest" description="Disordered" evidence="1">
    <location>
        <begin position="676"/>
        <end position="697"/>
    </location>
</feature>
<dbReference type="AlphaFoldDB" id="A0A9Q6RYG9"/>
<dbReference type="CDD" id="cd07176">
    <property type="entry name" value="terB"/>
    <property type="match status" value="1"/>
</dbReference>
<dbReference type="InterPro" id="IPR007791">
    <property type="entry name" value="DjlA_N"/>
</dbReference>
<name>A0A9Q6RYG9_9BURK</name>
<evidence type="ECO:0000313" key="5">
    <source>
        <dbReference type="EMBL" id="MEO1758186.1"/>
    </source>
</evidence>
<accession>A0A9Q6RYG9</accession>
<feature type="compositionally biased region" description="Polar residues" evidence="1">
    <location>
        <begin position="684"/>
        <end position="694"/>
    </location>
</feature>
<dbReference type="Pfam" id="PF05099">
    <property type="entry name" value="TerB"/>
    <property type="match status" value="1"/>
</dbReference>
<dbReference type="Proteomes" id="UP000509548">
    <property type="component" value="Chromosome 1"/>
</dbReference>
<organism evidence="6 7">
    <name type="scientific">Paraburkholderia caribensis</name>
    <dbReference type="NCBI Taxonomy" id="75105"/>
    <lineage>
        <taxon>Bacteria</taxon>
        <taxon>Pseudomonadati</taxon>
        <taxon>Pseudomonadota</taxon>
        <taxon>Betaproteobacteria</taxon>
        <taxon>Burkholderiales</taxon>
        <taxon>Burkholderiaceae</taxon>
        <taxon>Paraburkholderia</taxon>
    </lineage>
</organism>
<dbReference type="SUPFAM" id="SSF158682">
    <property type="entry name" value="TerB-like"/>
    <property type="match status" value="1"/>
</dbReference>
<evidence type="ECO:0000259" key="3">
    <source>
        <dbReference type="Pfam" id="PF13208"/>
    </source>
</evidence>
<reference evidence="5 8" key="3">
    <citation type="submission" date="2024-01" db="EMBL/GenBank/DDBJ databases">
        <title>The diversity of rhizobia nodulating Mimosa spp. in eleven states of Brazil covering several biomes is determined by host plant, location, and edaphic factors.</title>
        <authorList>
            <person name="Rouws L."/>
            <person name="Barauna A."/>
            <person name="Beukes C."/>
            <person name="De Faria S.M."/>
            <person name="Gross E."/>
            <person name="Dos Reis Junior F.B."/>
            <person name="Simon M."/>
            <person name="Maluk M."/>
            <person name="Odee D.W."/>
            <person name="Kenicer G."/>
            <person name="Young J.P.W."/>
            <person name="Reis V.M."/>
            <person name="Zilli J."/>
            <person name="James E.K."/>
        </authorList>
    </citation>
    <scope>NUCLEOTIDE SEQUENCE [LARGE SCALE GENOMIC DNA]</scope>
    <source>
        <strain evidence="5 8">JHI1651</strain>
    </source>
</reference>
<sequence>MTSSPGSYDDEPLVSMDMAGSAADAYRIGPAPGGARPAARSSARFVAPGESIDIHGLTVTGGFFYTGDVQRLHADSIEACVIDARFDVARDGADPAAGLGSVALSYGGLTPEQRRTYLEWLASDRKKSDINTGYLFFYLYGLERRVLVDGAAGKVGGDEFDAIARELRRLLNLDANYGWQKHVRALLDALSLVASRHTRMYLQPAPDGLATGYQVPLNVRVAFGQAALDQHPLPAGWALAWVKLDPMMVRRTAVARCPEEFDRVFMRQYRDRFGAGMILPANRTKLDASPQPSFRALKSVPVPGFLVGLPDIAAVNGTRNKLQLLMHESAAALDAYSRYLGRYPEAQGTLEATLTLPPALWPQATHDAIATLAAEVARETAVSTFGAVLARFGSGGKMTRDKAVVFTTALAEAGIAVEPDVRLGARTPKPTDAVALFAVAPSANPLPVDDAYDVATIIVDLAATVARADGDATQRETAVIEWQIDQWPHLSDAQRARLKARNLAQLAQPTASAGLKKKLEPLAHDVKATIASFLVHTANADGVVSREEVRLLEKVYRMLGIDPQRLYTDLHQHASGAAITPAGVKHVRKPAHAPRPVAVKHEFVLDATRIAALKEETARVSSMLADVFVEEAHGAVTAVHIHETAQSAAVEERDMLAAQATAAVHDKALAEQFAETPAPEPQAESESTLQTSEASGPLLGLDDAHSSFLRLLVTRGSWTRAELADAASHLELMLDGAIEQVNEASLDRWDEPLTDGDDPVEINQEVAQRLAA</sequence>
<dbReference type="Pfam" id="PF15615">
    <property type="entry name" value="TerB_C"/>
    <property type="match status" value="1"/>
</dbReference>
<gene>
    <name evidence="6" type="ORF">A9O66_01460</name>
    <name evidence="5" type="ORF">VOI32_30145</name>
</gene>
<dbReference type="InterPro" id="IPR025266">
    <property type="entry name" value="TerB_N"/>
</dbReference>
<evidence type="ECO:0000256" key="1">
    <source>
        <dbReference type="SAM" id="MobiDB-lite"/>
    </source>
</evidence>